<dbReference type="OrthoDB" id="1658288at2759"/>
<reference evidence="1" key="1">
    <citation type="submission" date="2021-12" db="EMBL/GenBank/DDBJ databases">
        <authorList>
            <person name="King R."/>
        </authorList>
    </citation>
    <scope>NUCLEOTIDE SEQUENCE</scope>
</reference>
<gene>
    <name evidence="1" type="ORF">MELIAE_LOCUS5171</name>
</gene>
<name>A0A9P0B1X4_BRAAE</name>
<proteinExistence type="predicted"/>
<protein>
    <submittedName>
        <fullName evidence="1">Uncharacterized protein</fullName>
    </submittedName>
</protein>
<dbReference type="Proteomes" id="UP001154078">
    <property type="component" value="Chromosome 3"/>
</dbReference>
<dbReference type="EMBL" id="OV121134">
    <property type="protein sequence ID" value="CAH0553070.1"/>
    <property type="molecule type" value="Genomic_DNA"/>
</dbReference>
<evidence type="ECO:0000313" key="2">
    <source>
        <dbReference type="Proteomes" id="UP001154078"/>
    </source>
</evidence>
<evidence type="ECO:0000313" key="1">
    <source>
        <dbReference type="EMBL" id="CAH0553070.1"/>
    </source>
</evidence>
<keyword evidence="2" id="KW-1185">Reference proteome</keyword>
<sequence>MVDYWARSNHGSRWVLRAGEECYYPGGGREVGVNSQCVAVTPTVIRNSGGRIGRLRANYLIFGLQPLWFHLTNVLLHAAACVLFARVCICVAGLKPPFATLAALLFAAHPIHTEAVSKHI</sequence>
<accession>A0A9P0B1X4</accession>
<organism evidence="1 2">
    <name type="scientific">Brassicogethes aeneus</name>
    <name type="common">Rape pollen beetle</name>
    <name type="synonym">Meligethes aeneus</name>
    <dbReference type="NCBI Taxonomy" id="1431903"/>
    <lineage>
        <taxon>Eukaryota</taxon>
        <taxon>Metazoa</taxon>
        <taxon>Ecdysozoa</taxon>
        <taxon>Arthropoda</taxon>
        <taxon>Hexapoda</taxon>
        <taxon>Insecta</taxon>
        <taxon>Pterygota</taxon>
        <taxon>Neoptera</taxon>
        <taxon>Endopterygota</taxon>
        <taxon>Coleoptera</taxon>
        <taxon>Polyphaga</taxon>
        <taxon>Cucujiformia</taxon>
        <taxon>Nitidulidae</taxon>
        <taxon>Meligethinae</taxon>
        <taxon>Brassicogethes</taxon>
    </lineage>
</organism>
<dbReference type="InterPro" id="IPR052943">
    <property type="entry name" value="TMTC_O-mannosyl-trnsfr"/>
</dbReference>
<dbReference type="PANTHER" id="PTHR44809:SF1">
    <property type="entry name" value="PROTEIN O-MANNOSYL-TRANSFERASE TMTC1"/>
    <property type="match status" value="1"/>
</dbReference>
<dbReference type="PANTHER" id="PTHR44809">
    <property type="match status" value="1"/>
</dbReference>
<dbReference type="AlphaFoldDB" id="A0A9P0B1X4"/>